<dbReference type="AlphaFoldDB" id="A0A6P0UAQ8"/>
<evidence type="ECO:0000313" key="3">
    <source>
        <dbReference type="Proteomes" id="UP000468443"/>
    </source>
</evidence>
<dbReference type="GO" id="GO:0000162">
    <property type="term" value="P:L-tryptophan biosynthetic process"/>
    <property type="evidence" value="ECO:0007669"/>
    <property type="project" value="TreeGrafter"/>
</dbReference>
<keyword evidence="2" id="KW-0032">Aminotransferase</keyword>
<dbReference type="InterPro" id="IPR005801">
    <property type="entry name" value="ADC_synthase"/>
</dbReference>
<keyword evidence="3" id="KW-1185">Reference proteome</keyword>
<comment type="caution">
    <text evidence="2">The sequence shown here is derived from an EMBL/GenBank/DDBJ whole genome shotgun (WGS) entry which is preliminary data.</text>
</comment>
<dbReference type="PANTHER" id="PTHR11236:SF50">
    <property type="entry name" value="AMINODEOXYCHORISMATE SYNTHASE COMPONENT 1"/>
    <property type="match status" value="1"/>
</dbReference>
<dbReference type="GO" id="GO:0046820">
    <property type="term" value="F:4-amino-4-deoxychorismate synthase activity"/>
    <property type="evidence" value="ECO:0007669"/>
    <property type="project" value="UniProtKB-EC"/>
</dbReference>
<dbReference type="EC" id="2.6.1.85" evidence="2"/>
<dbReference type="Gene3D" id="3.60.120.10">
    <property type="entry name" value="Anthranilate synthase"/>
    <property type="match status" value="1"/>
</dbReference>
<name>A0A6P0UAQ8_9FLAO</name>
<dbReference type="InterPro" id="IPR015890">
    <property type="entry name" value="Chorismate_C"/>
</dbReference>
<dbReference type="PANTHER" id="PTHR11236">
    <property type="entry name" value="AMINOBENZOATE/ANTHRANILATE SYNTHASE"/>
    <property type="match status" value="1"/>
</dbReference>
<dbReference type="EMBL" id="JAABOP010000001">
    <property type="protein sequence ID" value="NER10381.1"/>
    <property type="molecule type" value="Genomic_DNA"/>
</dbReference>
<dbReference type="NCBIfam" id="NF005486">
    <property type="entry name" value="PRK07093.1"/>
    <property type="match status" value="1"/>
</dbReference>
<evidence type="ECO:0000313" key="2">
    <source>
        <dbReference type="EMBL" id="NER10381.1"/>
    </source>
</evidence>
<dbReference type="PRINTS" id="PR00095">
    <property type="entry name" value="ANTSNTHASEI"/>
</dbReference>
<dbReference type="SUPFAM" id="SSF56322">
    <property type="entry name" value="ADC synthase"/>
    <property type="match status" value="1"/>
</dbReference>
<organism evidence="2 3">
    <name type="scientific">Muriicola jejuensis</name>
    <dbReference type="NCBI Taxonomy" id="504488"/>
    <lineage>
        <taxon>Bacteria</taxon>
        <taxon>Pseudomonadati</taxon>
        <taxon>Bacteroidota</taxon>
        <taxon>Flavobacteriia</taxon>
        <taxon>Flavobacteriales</taxon>
        <taxon>Flavobacteriaceae</taxon>
        <taxon>Muriicola</taxon>
    </lineage>
</organism>
<dbReference type="Proteomes" id="UP000468443">
    <property type="component" value="Unassembled WGS sequence"/>
</dbReference>
<reference evidence="2 3" key="1">
    <citation type="submission" date="2020-01" db="EMBL/GenBank/DDBJ databases">
        <title>Muriicola jejuensis KCTC 22299.</title>
        <authorList>
            <person name="Wang G."/>
        </authorList>
    </citation>
    <scope>NUCLEOTIDE SEQUENCE [LARGE SCALE GENOMIC DNA]</scope>
    <source>
        <strain evidence="2 3">KCTC 22299</strain>
    </source>
</reference>
<sequence>MEKTPIQHTINDWGRRGIPFLFIIDFEQEKPLAWPLSQVPQNVLYNFNGKTNSSRIRQPLPEVPYFVKNPVSLEEYRTKFDAVIGALKQGNSYLLNLTTSTYVETNLELSTIFSNANSKYAVCIEDQFVSFSPETFVKIQGNYLYTYPMKGTINADLPEAQHRIMSDRKEEAEHATIVDLMRNDLSRVGREVTLVKYRYYEVLNVQGKKIGQVSSEIRAKLPQDFASNLGDILYSLLPAGSISGAPKQKTVELIRSIEAEPRGYYTGVAFYFDGKSLDSCVLIRFLEKNGQFRSGGGITAQSVLESEYQEMIDKVYVPFY</sequence>
<feature type="domain" description="Chorismate-utilising enzyme C-terminal" evidence="1">
    <location>
        <begin position="74"/>
        <end position="314"/>
    </location>
</feature>
<keyword evidence="2" id="KW-0808">Transferase</keyword>
<evidence type="ECO:0000259" key="1">
    <source>
        <dbReference type="Pfam" id="PF00425"/>
    </source>
</evidence>
<gene>
    <name evidence="2" type="ORF">GWK09_07620</name>
</gene>
<proteinExistence type="predicted"/>
<accession>A0A6P0UAQ8</accession>
<protein>
    <submittedName>
        <fullName evidence="2">Aminodeoxychorismate synthase component I</fullName>
        <ecNumber evidence="2">2.6.1.85</ecNumber>
    </submittedName>
</protein>
<dbReference type="Pfam" id="PF00425">
    <property type="entry name" value="Chorismate_bind"/>
    <property type="match status" value="1"/>
</dbReference>
<dbReference type="RefSeq" id="WP_163692391.1">
    <property type="nucleotide sequence ID" value="NZ_FXTW01000001.1"/>
</dbReference>
<dbReference type="InterPro" id="IPR019999">
    <property type="entry name" value="Anth_synth_I-like"/>
</dbReference>